<evidence type="ECO:0000313" key="1">
    <source>
        <dbReference type="EnsemblPlants" id="AET2Gv21191400.17"/>
    </source>
</evidence>
<reference evidence="1" key="4">
    <citation type="submission" date="2019-03" db="UniProtKB">
        <authorList>
            <consortium name="EnsemblPlants"/>
        </authorList>
    </citation>
    <scope>IDENTIFICATION</scope>
</reference>
<dbReference type="EnsemblPlants" id="AET2Gv21191400.17">
    <property type="protein sequence ID" value="AET2Gv21191400.17"/>
    <property type="gene ID" value="AET2Gv21191400"/>
</dbReference>
<reference evidence="2" key="1">
    <citation type="journal article" date="2014" name="Science">
        <title>Ancient hybridizations among the ancestral genomes of bread wheat.</title>
        <authorList>
            <consortium name="International Wheat Genome Sequencing Consortium,"/>
            <person name="Marcussen T."/>
            <person name="Sandve S.R."/>
            <person name="Heier L."/>
            <person name="Spannagl M."/>
            <person name="Pfeifer M."/>
            <person name="Jakobsen K.S."/>
            <person name="Wulff B.B."/>
            <person name="Steuernagel B."/>
            <person name="Mayer K.F."/>
            <person name="Olsen O.A."/>
        </authorList>
    </citation>
    <scope>NUCLEOTIDE SEQUENCE [LARGE SCALE GENOMIC DNA]</scope>
    <source>
        <strain evidence="2">cv. AL8/78</strain>
    </source>
</reference>
<accession>A0A453DD69</accession>
<dbReference type="Gramene" id="AET2Gv21191400.17">
    <property type="protein sequence ID" value="AET2Gv21191400.17"/>
    <property type="gene ID" value="AET2Gv21191400"/>
</dbReference>
<name>A0A453DD69_AEGTS</name>
<reference evidence="1" key="3">
    <citation type="journal article" date="2017" name="Nature">
        <title>Genome sequence of the progenitor of the wheat D genome Aegilops tauschii.</title>
        <authorList>
            <person name="Luo M.C."/>
            <person name="Gu Y.Q."/>
            <person name="Puiu D."/>
            <person name="Wang H."/>
            <person name="Twardziok S.O."/>
            <person name="Deal K.R."/>
            <person name="Huo N."/>
            <person name="Zhu T."/>
            <person name="Wang L."/>
            <person name="Wang Y."/>
            <person name="McGuire P.E."/>
            <person name="Liu S."/>
            <person name="Long H."/>
            <person name="Ramasamy R.K."/>
            <person name="Rodriguez J.C."/>
            <person name="Van S.L."/>
            <person name="Yuan L."/>
            <person name="Wang Z."/>
            <person name="Xia Z."/>
            <person name="Xiao L."/>
            <person name="Anderson O.D."/>
            <person name="Ouyang S."/>
            <person name="Liang Y."/>
            <person name="Zimin A.V."/>
            <person name="Pertea G."/>
            <person name="Qi P."/>
            <person name="Bennetzen J.L."/>
            <person name="Dai X."/>
            <person name="Dawson M.W."/>
            <person name="Muller H.G."/>
            <person name="Kugler K."/>
            <person name="Rivarola-Duarte L."/>
            <person name="Spannagl M."/>
            <person name="Mayer K.F.X."/>
            <person name="Lu F.H."/>
            <person name="Bevan M.W."/>
            <person name="Leroy P."/>
            <person name="Li P."/>
            <person name="You F.M."/>
            <person name="Sun Q."/>
            <person name="Liu Z."/>
            <person name="Lyons E."/>
            <person name="Wicker T."/>
            <person name="Salzberg S.L."/>
            <person name="Devos K.M."/>
            <person name="Dvorak J."/>
        </authorList>
    </citation>
    <scope>NUCLEOTIDE SEQUENCE [LARGE SCALE GENOMIC DNA]</scope>
    <source>
        <strain evidence="1">cv. AL8/78</strain>
    </source>
</reference>
<proteinExistence type="predicted"/>
<reference evidence="2" key="2">
    <citation type="journal article" date="2017" name="Nat. Plants">
        <title>The Aegilops tauschii genome reveals multiple impacts of transposons.</title>
        <authorList>
            <person name="Zhao G."/>
            <person name="Zou C."/>
            <person name="Li K."/>
            <person name="Wang K."/>
            <person name="Li T."/>
            <person name="Gao L."/>
            <person name="Zhang X."/>
            <person name="Wang H."/>
            <person name="Yang Z."/>
            <person name="Liu X."/>
            <person name="Jiang W."/>
            <person name="Mao L."/>
            <person name="Kong X."/>
            <person name="Jiao Y."/>
            <person name="Jia J."/>
        </authorList>
    </citation>
    <scope>NUCLEOTIDE SEQUENCE [LARGE SCALE GENOMIC DNA]</scope>
    <source>
        <strain evidence="2">cv. AL8/78</strain>
    </source>
</reference>
<keyword evidence="2" id="KW-1185">Reference proteome</keyword>
<dbReference type="AlphaFoldDB" id="A0A453DD69"/>
<reference evidence="1" key="5">
    <citation type="journal article" date="2021" name="G3 (Bethesda)">
        <title>Aegilops tauschii genome assembly Aet v5.0 features greater sequence contiguity and improved annotation.</title>
        <authorList>
            <person name="Wang L."/>
            <person name="Zhu T."/>
            <person name="Rodriguez J.C."/>
            <person name="Deal K.R."/>
            <person name="Dubcovsky J."/>
            <person name="McGuire P.E."/>
            <person name="Lux T."/>
            <person name="Spannagl M."/>
            <person name="Mayer K.F.X."/>
            <person name="Baldrich P."/>
            <person name="Meyers B.C."/>
            <person name="Huo N."/>
            <person name="Gu Y.Q."/>
            <person name="Zhou H."/>
            <person name="Devos K.M."/>
            <person name="Bennetzen J.L."/>
            <person name="Unver T."/>
            <person name="Budak H."/>
            <person name="Gulick P.J."/>
            <person name="Galiba G."/>
            <person name="Kalapos B."/>
            <person name="Nelson D.R."/>
            <person name="Li P."/>
            <person name="You F.M."/>
            <person name="Luo M.C."/>
            <person name="Dvorak J."/>
        </authorList>
    </citation>
    <scope>NUCLEOTIDE SEQUENCE [LARGE SCALE GENOMIC DNA]</scope>
    <source>
        <strain evidence="1">cv. AL8/78</strain>
    </source>
</reference>
<sequence length="69" mass="7726">MGWCFSSIERERSLAFLSFFHLQQTMLILDSLMHTSLSLFHLHAAQDSTHGCATNLLLGSISVIFVSLN</sequence>
<dbReference type="Proteomes" id="UP000015105">
    <property type="component" value="Chromosome 2D"/>
</dbReference>
<organism evidence="1 2">
    <name type="scientific">Aegilops tauschii subsp. strangulata</name>
    <name type="common">Goatgrass</name>
    <dbReference type="NCBI Taxonomy" id="200361"/>
    <lineage>
        <taxon>Eukaryota</taxon>
        <taxon>Viridiplantae</taxon>
        <taxon>Streptophyta</taxon>
        <taxon>Embryophyta</taxon>
        <taxon>Tracheophyta</taxon>
        <taxon>Spermatophyta</taxon>
        <taxon>Magnoliopsida</taxon>
        <taxon>Liliopsida</taxon>
        <taxon>Poales</taxon>
        <taxon>Poaceae</taxon>
        <taxon>BOP clade</taxon>
        <taxon>Pooideae</taxon>
        <taxon>Triticodae</taxon>
        <taxon>Triticeae</taxon>
        <taxon>Triticinae</taxon>
        <taxon>Aegilops</taxon>
    </lineage>
</organism>
<protein>
    <submittedName>
        <fullName evidence="1">Uncharacterized protein</fullName>
    </submittedName>
</protein>
<evidence type="ECO:0000313" key="2">
    <source>
        <dbReference type="Proteomes" id="UP000015105"/>
    </source>
</evidence>